<dbReference type="EMBL" id="JAUHHV010000005">
    <property type="protein sequence ID" value="KAK1424979.1"/>
    <property type="molecule type" value="Genomic_DNA"/>
</dbReference>
<dbReference type="Proteomes" id="UP001229421">
    <property type="component" value="Unassembled WGS sequence"/>
</dbReference>
<sequence length="72" mass="8590">MSNSHHNLPPSNKIRRRHVKTNCHFRRSSCVCFCSRSSYRFRVPSYARGCNRRTLRGRIITVRVQSHNLFSR</sequence>
<keyword evidence="2" id="KW-1185">Reference proteome</keyword>
<evidence type="ECO:0000313" key="2">
    <source>
        <dbReference type="Proteomes" id="UP001229421"/>
    </source>
</evidence>
<evidence type="ECO:0000313" key="1">
    <source>
        <dbReference type="EMBL" id="KAK1424979.1"/>
    </source>
</evidence>
<organism evidence="1 2">
    <name type="scientific">Tagetes erecta</name>
    <name type="common">African marigold</name>
    <dbReference type="NCBI Taxonomy" id="13708"/>
    <lineage>
        <taxon>Eukaryota</taxon>
        <taxon>Viridiplantae</taxon>
        <taxon>Streptophyta</taxon>
        <taxon>Embryophyta</taxon>
        <taxon>Tracheophyta</taxon>
        <taxon>Spermatophyta</taxon>
        <taxon>Magnoliopsida</taxon>
        <taxon>eudicotyledons</taxon>
        <taxon>Gunneridae</taxon>
        <taxon>Pentapetalae</taxon>
        <taxon>asterids</taxon>
        <taxon>campanulids</taxon>
        <taxon>Asterales</taxon>
        <taxon>Asteraceae</taxon>
        <taxon>Asteroideae</taxon>
        <taxon>Heliantheae alliance</taxon>
        <taxon>Tageteae</taxon>
        <taxon>Tagetes</taxon>
    </lineage>
</organism>
<proteinExistence type="predicted"/>
<accession>A0AAD8KL15</accession>
<name>A0AAD8KL15_TARER</name>
<comment type="caution">
    <text evidence="1">The sequence shown here is derived from an EMBL/GenBank/DDBJ whole genome shotgun (WGS) entry which is preliminary data.</text>
</comment>
<reference evidence="1" key="1">
    <citation type="journal article" date="2023" name="bioRxiv">
        <title>Improved chromosome-level genome assembly for marigold (Tagetes erecta).</title>
        <authorList>
            <person name="Jiang F."/>
            <person name="Yuan L."/>
            <person name="Wang S."/>
            <person name="Wang H."/>
            <person name="Xu D."/>
            <person name="Wang A."/>
            <person name="Fan W."/>
        </authorList>
    </citation>
    <scope>NUCLEOTIDE SEQUENCE</scope>
    <source>
        <strain evidence="1">WSJ</strain>
        <tissue evidence="1">Leaf</tissue>
    </source>
</reference>
<gene>
    <name evidence="1" type="ORF">QVD17_20321</name>
</gene>
<dbReference type="AlphaFoldDB" id="A0AAD8KL15"/>
<protein>
    <submittedName>
        <fullName evidence="1">Uncharacterized protein</fullName>
    </submittedName>
</protein>